<dbReference type="Proteomes" id="UP000698242">
    <property type="component" value="Unassembled WGS sequence"/>
</dbReference>
<proteinExistence type="predicted"/>
<accession>A0A921NT72</accession>
<organism evidence="1 2">
    <name type="scientific">Profundibacterium mesophilum KAUST100406-0324</name>
    <dbReference type="NCBI Taxonomy" id="1037889"/>
    <lineage>
        <taxon>Bacteria</taxon>
        <taxon>Pseudomonadati</taxon>
        <taxon>Pseudomonadota</taxon>
        <taxon>Alphaproteobacteria</taxon>
        <taxon>Rhodobacterales</taxon>
        <taxon>Roseobacteraceae</taxon>
        <taxon>Profundibacterium</taxon>
    </lineage>
</organism>
<keyword evidence="2" id="KW-1185">Reference proteome</keyword>
<evidence type="ECO:0000313" key="1">
    <source>
        <dbReference type="EMBL" id="KAF0675085.1"/>
    </source>
</evidence>
<dbReference type="RefSeq" id="WP_159966138.1">
    <property type="nucleotide sequence ID" value="NZ_APKE01000032.1"/>
</dbReference>
<gene>
    <name evidence="1" type="ORF">PMES_02606</name>
</gene>
<protein>
    <submittedName>
        <fullName evidence="1">Uncharacterized protein</fullName>
    </submittedName>
</protein>
<evidence type="ECO:0000313" key="2">
    <source>
        <dbReference type="Proteomes" id="UP000698242"/>
    </source>
</evidence>
<dbReference type="EMBL" id="APKE01000032">
    <property type="protein sequence ID" value="KAF0675085.1"/>
    <property type="molecule type" value="Genomic_DNA"/>
</dbReference>
<dbReference type="AlphaFoldDB" id="A0A921NT72"/>
<comment type="caution">
    <text evidence="1">The sequence shown here is derived from an EMBL/GenBank/DDBJ whole genome shotgun (WGS) entry which is preliminary data.</text>
</comment>
<sequence length="177" mass="19748">MSIEIVDWTKAVREGVEMASNDLRKTGRLGPADVMWPLFCEAVRVTARAYTAPPRTGYPGRSAMPEAADDQTFWAMITAYLRGEVEEMPAARSRSPLPSPEQVTRAEAVLDLWHYHALRDMGAWRGARKAVYHKAEGMPLRKVRAVTGMAPEQVRRAQHRGMLDMWDALNAARGGKG</sequence>
<name>A0A921NT72_9RHOB</name>
<reference evidence="1" key="1">
    <citation type="submission" date="2013-03" db="EMBL/GenBank/DDBJ databases">
        <title>Genome Sequence of the Profundibacterium mesophilum strain KAUST100406-0324T from Red Sea, a novel genus in the family Rhodobacteraceae.</title>
        <authorList>
            <person name="Essack M."/>
            <person name="Alam I."/>
            <person name="Lafi F."/>
            <person name="Alawi W."/>
            <person name="Kamanu F."/>
            <person name="Al-Suwailem A."/>
            <person name="Lee O.O."/>
            <person name="Xu Y."/>
            <person name="Bajic V."/>
            <person name="Qian P.-Y."/>
            <person name="Archer J."/>
        </authorList>
    </citation>
    <scope>NUCLEOTIDE SEQUENCE</scope>
    <source>
        <strain evidence="1">KAUST100406-0324</strain>
    </source>
</reference>
<dbReference type="OrthoDB" id="7862346at2"/>